<comment type="caution">
    <text evidence="5">The sequence shown here is derived from an EMBL/GenBank/DDBJ whole genome shotgun (WGS) entry which is preliminary data.</text>
</comment>
<evidence type="ECO:0000256" key="2">
    <source>
        <dbReference type="ARBA" id="ARBA00022801"/>
    </source>
</evidence>
<name>A0ABQ8GJD0_9PEZI</name>
<dbReference type="InterPro" id="IPR029058">
    <property type="entry name" value="AB_hydrolase_fold"/>
</dbReference>
<dbReference type="InterPro" id="IPR019826">
    <property type="entry name" value="Carboxylesterase_B_AS"/>
</dbReference>
<organism evidence="5 6">
    <name type="scientific">Macrophomina phaseolina</name>
    <dbReference type="NCBI Taxonomy" id="35725"/>
    <lineage>
        <taxon>Eukaryota</taxon>
        <taxon>Fungi</taxon>
        <taxon>Dikarya</taxon>
        <taxon>Ascomycota</taxon>
        <taxon>Pezizomycotina</taxon>
        <taxon>Dothideomycetes</taxon>
        <taxon>Dothideomycetes incertae sedis</taxon>
        <taxon>Botryosphaeriales</taxon>
        <taxon>Botryosphaeriaceae</taxon>
        <taxon>Macrophomina</taxon>
    </lineage>
</organism>
<dbReference type="GO" id="GO:0016787">
    <property type="term" value="F:hydrolase activity"/>
    <property type="evidence" value="ECO:0007669"/>
    <property type="project" value="UniProtKB-KW"/>
</dbReference>
<dbReference type="PANTHER" id="PTHR11559">
    <property type="entry name" value="CARBOXYLESTERASE"/>
    <property type="match status" value="1"/>
</dbReference>
<dbReference type="EC" id="3.1.1.-" evidence="3"/>
<evidence type="ECO:0000313" key="5">
    <source>
        <dbReference type="EMBL" id="KAH7057412.1"/>
    </source>
</evidence>
<keyword evidence="6" id="KW-1185">Reference proteome</keyword>
<dbReference type="Pfam" id="PF00135">
    <property type="entry name" value="COesterase"/>
    <property type="match status" value="1"/>
</dbReference>
<protein>
    <recommendedName>
        <fullName evidence="3">Carboxylic ester hydrolase</fullName>
        <ecNumber evidence="3">3.1.1.-</ecNumber>
    </recommendedName>
</protein>
<keyword evidence="2 3" id="KW-0378">Hydrolase</keyword>
<reference evidence="5 6" key="1">
    <citation type="journal article" date="2021" name="Nat. Commun.">
        <title>Genetic determinants of endophytism in the Arabidopsis root mycobiome.</title>
        <authorList>
            <person name="Mesny F."/>
            <person name="Miyauchi S."/>
            <person name="Thiergart T."/>
            <person name="Pickel B."/>
            <person name="Atanasova L."/>
            <person name="Karlsson M."/>
            <person name="Huettel B."/>
            <person name="Barry K.W."/>
            <person name="Haridas S."/>
            <person name="Chen C."/>
            <person name="Bauer D."/>
            <person name="Andreopoulos W."/>
            <person name="Pangilinan J."/>
            <person name="LaButti K."/>
            <person name="Riley R."/>
            <person name="Lipzen A."/>
            <person name="Clum A."/>
            <person name="Drula E."/>
            <person name="Henrissat B."/>
            <person name="Kohler A."/>
            <person name="Grigoriev I.V."/>
            <person name="Martin F.M."/>
            <person name="Hacquard S."/>
        </authorList>
    </citation>
    <scope>NUCLEOTIDE SEQUENCE [LARGE SCALE GENOMIC DNA]</scope>
    <source>
        <strain evidence="5 6">MPI-SDFR-AT-0080</strain>
    </source>
</reference>
<dbReference type="PROSITE" id="PS00122">
    <property type="entry name" value="CARBOXYLESTERASE_B_1"/>
    <property type="match status" value="1"/>
</dbReference>
<feature type="domain" description="Carboxylesterase type B" evidence="4">
    <location>
        <begin position="22"/>
        <end position="511"/>
    </location>
</feature>
<dbReference type="Proteomes" id="UP000774617">
    <property type="component" value="Unassembled WGS sequence"/>
</dbReference>
<comment type="similarity">
    <text evidence="1 3">Belongs to the type-B carboxylesterase/lipase family.</text>
</comment>
<dbReference type="InterPro" id="IPR002018">
    <property type="entry name" value="CarbesteraseB"/>
</dbReference>
<accession>A0ABQ8GJD0</accession>
<gene>
    <name evidence="5" type="ORF">B0J12DRAFT_595948</name>
</gene>
<sequence>MKAVSTTLAVGLANVASAALYDQIINTKYGPVQGIAAFDTEPNNNLSNWKDITVWKGIPFAADTSGSNRWRPPQKRAAWNTTLQANAFGDVCPQTSFGFGRTKRQVAASDNTTTSEDCLNLNIWTSANSTDKKLPVMLWSYPAGGSAAQSLFDGGGMAAQGIVFVNYNRRDGAMGWLAHPQLNAEMAKEVGYNVSGNWGMLDEFAALKWVHDNIDAFGGDPDQITVAGQSAGSAATYHMLNSPLTKGLIKGAIIESGIRYPRDPLASSLAENYQNMSTALAAGVSMLDSLNVTTIDEARQIPLDTILNTGSSSWSATLDYYAMPDTYWNTMLNGPANDVPVITGNTKDESGAALPINITVAEYVANLQEQYGNITAQRFFELYPASNSTQAGMAQNAHYRDTSLVSSWLFANGWDNSPTTSPIYTYYWDHAPPGQDQGAYHESEICYALNNLYGTDYPWKEEDFVIARKMNGFWANFVKTHNPNEGGSYADGELVQWNPNDPQKNITMHLGDGWGDYLIAAAAKVELISEFFSTQHAY</sequence>
<feature type="chain" id="PRO_5044970700" description="Carboxylic ester hydrolase" evidence="3">
    <location>
        <begin position="19"/>
        <end position="538"/>
    </location>
</feature>
<evidence type="ECO:0000259" key="4">
    <source>
        <dbReference type="Pfam" id="PF00135"/>
    </source>
</evidence>
<dbReference type="InterPro" id="IPR050309">
    <property type="entry name" value="Type-B_Carboxylest/Lipase"/>
</dbReference>
<dbReference type="EMBL" id="JAGTJR010000007">
    <property type="protein sequence ID" value="KAH7057412.1"/>
    <property type="molecule type" value="Genomic_DNA"/>
</dbReference>
<dbReference type="SUPFAM" id="SSF53474">
    <property type="entry name" value="alpha/beta-Hydrolases"/>
    <property type="match status" value="1"/>
</dbReference>
<feature type="signal peptide" evidence="3">
    <location>
        <begin position="1"/>
        <end position="18"/>
    </location>
</feature>
<dbReference type="Gene3D" id="3.40.50.1820">
    <property type="entry name" value="alpha/beta hydrolase"/>
    <property type="match status" value="1"/>
</dbReference>
<keyword evidence="3" id="KW-0732">Signal</keyword>
<evidence type="ECO:0000256" key="1">
    <source>
        <dbReference type="ARBA" id="ARBA00005964"/>
    </source>
</evidence>
<proteinExistence type="inferred from homology"/>
<evidence type="ECO:0000313" key="6">
    <source>
        <dbReference type="Proteomes" id="UP000774617"/>
    </source>
</evidence>
<evidence type="ECO:0000256" key="3">
    <source>
        <dbReference type="RuleBase" id="RU361235"/>
    </source>
</evidence>